<evidence type="ECO:0000313" key="1">
    <source>
        <dbReference type="EMBL" id="KAK0463223.1"/>
    </source>
</evidence>
<reference evidence="1" key="1">
    <citation type="submission" date="2023-06" db="EMBL/GenBank/DDBJ databases">
        <authorList>
            <consortium name="Lawrence Berkeley National Laboratory"/>
            <person name="Ahrendt S."/>
            <person name="Sahu N."/>
            <person name="Indic B."/>
            <person name="Wong-Bajracharya J."/>
            <person name="Merenyi Z."/>
            <person name="Ke H.-M."/>
            <person name="Monk M."/>
            <person name="Kocsube S."/>
            <person name="Drula E."/>
            <person name="Lipzen A."/>
            <person name="Balint B."/>
            <person name="Henrissat B."/>
            <person name="Andreopoulos B."/>
            <person name="Martin F.M."/>
            <person name="Harder C.B."/>
            <person name="Rigling D."/>
            <person name="Ford K.L."/>
            <person name="Foster G.D."/>
            <person name="Pangilinan J."/>
            <person name="Papanicolaou A."/>
            <person name="Barry K."/>
            <person name="LaButti K."/>
            <person name="Viragh M."/>
            <person name="Koriabine M."/>
            <person name="Yan M."/>
            <person name="Riley R."/>
            <person name="Champramary S."/>
            <person name="Plett K.L."/>
            <person name="Tsai I.J."/>
            <person name="Slot J."/>
            <person name="Sipos G."/>
            <person name="Plett J."/>
            <person name="Nagy L.G."/>
            <person name="Grigoriev I.V."/>
        </authorList>
    </citation>
    <scope>NUCLEOTIDE SEQUENCE</scope>
    <source>
        <strain evidence="1">CCBAS 213</strain>
    </source>
</reference>
<proteinExistence type="predicted"/>
<keyword evidence="2" id="KW-1185">Reference proteome</keyword>
<dbReference type="Proteomes" id="UP001175211">
    <property type="component" value="Unassembled WGS sequence"/>
</dbReference>
<accession>A0AA39NCZ6</accession>
<name>A0AA39NCZ6_ARMTA</name>
<dbReference type="EMBL" id="JAUEPS010000008">
    <property type="protein sequence ID" value="KAK0463223.1"/>
    <property type="molecule type" value="Genomic_DNA"/>
</dbReference>
<gene>
    <name evidence="1" type="ORF">EV420DRAFT_1639377</name>
</gene>
<dbReference type="RefSeq" id="XP_060334689.1">
    <property type="nucleotide sequence ID" value="XM_060476962.1"/>
</dbReference>
<sequence>MSAIFTLHIPIEINSQICPPNFVYSVDCQATDHFVFKQVPELSGSAKTGLTQHLTATDIIQIDECTTIYRAVSQDQGNFVLKFVLWKGEPVEIILAGMEAHEGSGHEYGIDALRKFTEPMNDLENEARNYDTLSVLQGAVIPKFYGCFRTETEARYIRNTRRMVTCIVLEDCGEHLKVDRLRDLDDDSLFYVFQQLGKMHMECQAHPNDLSPHNIVEREVDGKVEYRFVDLHDIEYHECHFEGQWDDEEGRMPEGGIGCDLLTSAADDAFFWTKIITIPSTYIGALPYDPEGLPPQFFIDKAIPRNARPAVGHSMLCHIFVDFFTRVYEEHQQQIEEGGESLSSEDVDASWHKAVDKYRQLWLEEGLPTTATEAANFLPAEVREYIFPGGF</sequence>
<evidence type="ECO:0000313" key="2">
    <source>
        <dbReference type="Proteomes" id="UP001175211"/>
    </source>
</evidence>
<comment type="caution">
    <text evidence="1">The sequence shown here is derived from an EMBL/GenBank/DDBJ whole genome shotgun (WGS) entry which is preliminary data.</text>
</comment>
<organism evidence="1 2">
    <name type="scientific">Armillaria tabescens</name>
    <name type="common">Ringless honey mushroom</name>
    <name type="synonym">Agaricus tabescens</name>
    <dbReference type="NCBI Taxonomy" id="1929756"/>
    <lineage>
        <taxon>Eukaryota</taxon>
        <taxon>Fungi</taxon>
        <taxon>Dikarya</taxon>
        <taxon>Basidiomycota</taxon>
        <taxon>Agaricomycotina</taxon>
        <taxon>Agaricomycetes</taxon>
        <taxon>Agaricomycetidae</taxon>
        <taxon>Agaricales</taxon>
        <taxon>Marasmiineae</taxon>
        <taxon>Physalacriaceae</taxon>
        <taxon>Desarmillaria</taxon>
    </lineage>
</organism>
<dbReference type="AlphaFoldDB" id="A0AA39NCZ6"/>
<dbReference type="GeneID" id="85360510"/>
<protein>
    <recommendedName>
        <fullName evidence="3">Protein kinase domain-containing protein</fullName>
    </recommendedName>
</protein>
<evidence type="ECO:0008006" key="3">
    <source>
        <dbReference type="Google" id="ProtNLM"/>
    </source>
</evidence>